<organism evidence="1 2">
    <name type="scientific">Xylocopilactobacillus apis</name>
    <dbReference type="NCBI Taxonomy" id="2932183"/>
    <lineage>
        <taxon>Bacteria</taxon>
        <taxon>Bacillati</taxon>
        <taxon>Bacillota</taxon>
        <taxon>Bacilli</taxon>
        <taxon>Lactobacillales</taxon>
        <taxon>Lactobacillaceae</taxon>
        <taxon>Xylocopilactobacillus</taxon>
    </lineage>
</organism>
<name>A0AAU9DK09_9LACO</name>
<proteinExistence type="predicted"/>
<reference evidence="1 2" key="1">
    <citation type="journal article" date="2023" name="Microbiol. Spectr.">
        <title>Symbiosis of Carpenter Bees with Uncharacterized Lactic Acid Bacteria Showing NAD Auxotrophy.</title>
        <authorList>
            <person name="Kawasaki S."/>
            <person name="Ozawa K."/>
            <person name="Mori T."/>
            <person name="Yamamoto A."/>
            <person name="Ito M."/>
            <person name="Ohkuma M."/>
            <person name="Sakamoto M."/>
            <person name="Matsutani M."/>
        </authorList>
    </citation>
    <scope>NUCLEOTIDE SEQUENCE [LARGE SCALE GENOMIC DNA]</scope>
    <source>
        <strain evidence="1 2">KimC2</strain>
    </source>
</reference>
<gene>
    <name evidence="1" type="ORF">KIMC2_17090</name>
</gene>
<protein>
    <submittedName>
        <fullName evidence="1">Uncharacterized protein</fullName>
    </submittedName>
</protein>
<dbReference type="RefSeq" id="WP_317695966.1">
    <property type="nucleotide sequence ID" value="NZ_AP026801.1"/>
</dbReference>
<dbReference type="Proteomes" id="UP001321804">
    <property type="component" value="Chromosome"/>
</dbReference>
<keyword evidence="2" id="KW-1185">Reference proteome</keyword>
<sequence>MTEKIIKPFKIGDSLYLRISEKDCKLLGLYENTLLKKEISADGKSITFSKENDIDKFINQFYQYHGELMTDLENKKNPENTYGFFLFVFKNKFF</sequence>
<dbReference type="AlphaFoldDB" id="A0AAU9DK09"/>
<dbReference type="EMBL" id="AP026801">
    <property type="protein sequence ID" value="BDR57147.1"/>
    <property type="molecule type" value="Genomic_DNA"/>
</dbReference>
<accession>A0AAU9DK09</accession>
<dbReference type="KEGG" id="xak:KIMC2_17090"/>
<evidence type="ECO:0000313" key="1">
    <source>
        <dbReference type="EMBL" id="BDR57147.1"/>
    </source>
</evidence>
<evidence type="ECO:0000313" key="2">
    <source>
        <dbReference type="Proteomes" id="UP001321804"/>
    </source>
</evidence>